<evidence type="ECO:0000313" key="2">
    <source>
        <dbReference type="Proteomes" id="UP001234989"/>
    </source>
</evidence>
<dbReference type="EMBL" id="CP133616">
    <property type="protein sequence ID" value="WMV29223.1"/>
    <property type="molecule type" value="Genomic_DNA"/>
</dbReference>
<keyword evidence="2" id="KW-1185">Reference proteome</keyword>
<gene>
    <name evidence="1" type="ORF">MTR67_022608</name>
</gene>
<organism evidence="1 2">
    <name type="scientific">Solanum verrucosum</name>
    <dbReference type="NCBI Taxonomy" id="315347"/>
    <lineage>
        <taxon>Eukaryota</taxon>
        <taxon>Viridiplantae</taxon>
        <taxon>Streptophyta</taxon>
        <taxon>Embryophyta</taxon>
        <taxon>Tracheophyta</taxon>
        <taxon>Spermatophyta</taxon>
        <taxon>Magnoliopsida</taxon>
        <taxon>eudicotyledons</taxon>
        <taxon>Gunneridae</taxon>
        <taxon>Pentapetalae</taxon>
        <taxon>asterids</taxon>
        <taxon>lamiids</taxon>
        <taxon>Solanales</taxon>
        <taxon>Solanaceae</taxon>
        <taxon>Solanoideae</taxon>
        <taxon>Solaneae</taxon>
        <taxon>Solanum</taxon>
    </lineage>
</organism>
<name>A0AAF0QVM9_SOLVR</name>
<dbReference type="Pfam" id="PF08284">
    <property type="entry name" value="RVP_2"/>
    <property type="match status" value="1"/>
</dbReference>
<evidence type="ECO:0000313" key="1">
    <source>
        <dbReference type="EMBL" id="WMV29223.1"/>
    </source>
</evidence>
<proteinExistence type="predicted"/>
<accession>A0AAF0QVM9</accession>
<reference evidence="1" key="1">
    <citation type="submission" date="2023-08" db="EMBL/GenBank/DDBJ databases">
        <title>A de novo genome assembly of Solanum verrucosum Schlechtendal, a Mexican diploid species geographically isolated from the other diploid A-genome species in potato relatives.</title>
        <authorList>
            <person name="Hosaka K."/>
        </authorList>
    </citation>
    <scope>NUCLEOTIDE SEQUENCE</scope>
    <source>
        <tissue evidence="1">Young leaves</tissue>
    </source>
</reference>
<dbReference type="AlphaFoldDB" id="A0AAF0QVM9"/>
<protein>
    <submittedName>
        <fullName evidence="1">Uncharacterized protein</fullName>
    </submittedName>
</protein>
<dbReference type="InterPro" id="IPR021109">
    <property type="entry name" value="Peptidase_aspartic_dom_sf"/>
</dbReference>
<dbReference type="Gene3D" id="2.40.70.10">
    <property type="entry name" value="Acid Proteases"/>
    <property type="match status" value="1"/>
</dbReference>
<dbReference type="Proteomes" id="UP001234989">
    <property type="component" value="Chromosome 5"/>
</dbReference>
<sequence>MLSTLQVLTHTCATSSRDVGSVPLVPDQEVSNAEFRNANSAFGSGSQVGEDPQNLIDEVKEIFGVMQVTDNVGDPVTARWVYRNCPVTVSQKVTSADLVELEIVDFDVILGMYWFQFCHASVNCRIQVVQFQFPNEPVLE</sequence>